<dbReference type="Gene3D" id="3.40.50.300">
    <property type="entry name" value="P-loop containing nucleotide triphosphate hydrolases"/>
    <property type="match status" value="1"/>
</dbReference>
<dbReference type="Pfam" id="PF24883">
    <property type="entry name" value="NPHP3_N"/>
    <property type="match status" value="1"/>
</dbReference>
<dbReference type="Proteomes" id="UP000241587">
    <property type="component" value="Unassembled WGS sequence"/>
</dbReference>
<keyword evidence="6" id="KW-1185">Reference proteome</keyword>
<evidence type="ECO:0000256" key="1">
    <source>
        <dbReference type="ARBA" id="ARBA00022737"/>
    </source>
</evidence>
<name>A0A2T4GZ57_FUSCU</name>
<feature type="region of interest" description="Disordered" evidence="2">
    <location>
        <begin position="1"/>
        <end position="55"/>
    </location>
</feature>
<feature type="domain" description="Nephrocystin 3-like N-terminal" evidence="4">
    <location>
        <begin position="339"/>
        <end position="452"/>
    </location>
</feature>
<evidence type="ECO:0000256" key="2">
    <source>
        <dbReference type="SAM" id="MobiDB-lite"/>
    </source>
</evidence>
<dbReference type="OrthoDB" id="538223at2759"/>
<gene>
    <name evidence="5" type="ORF">FCULG_00011035</name>
</gene>
<evidence type="ECO:0000313" key="5">
    <source>
        <dbReference type="EMBL" id="PTD08822.1"/>
    </source>
</evidence>
<evidence type="ECO:0000259" key="3">
    <source>
        <dbReference type="Pfam" id="PF17100"/>
    </source>
</evidence>
<dbReference type="PANTHER" id="PTHR10039">
    <property type="entry name" value="AMELOGENIN"/>
    <property type="match status" value="1"/>
</dbReference>
<dbReference type="PANTHER" id="PTHR10039:SF14">
    <property type="entry name" value="NACHT DOMAIN-CONTAINING PROTEIN"/>
    <property type="match status" value="1"/>
</dbReference>
<proteinExistence type="predicted"/>
<reference evidence="5 6" key="1">
    <citation type="submission" date="2018-02" db="EMBL/GenBank/DDBJ databases">
        <title>Fusarium culmorum secondary metabolites in fungal-bacterial-plant interactions.</title>
        <authorList>
            <person name="Schmidt R."/>
        </authorList>
    </citation>
    <scope>NUCLEOTIDE SEQUENCE [LARGE SCALE GENOMIC DNA]</scope>
    <source>
        <strain evidence="5 6">PV</strain>
    </source>
</reference>
<accession>A0A2T4GZ57</accession>
<dbReference type="Pfam" id="PF17100">
    <property type="entry name" value="NACHT_N"/>
    <property type="match status" value="1"/>
</dbReference>
<comment type="caution">
    <text evidence="5">The sequence shown here is derived from an EMBL/GenBank/DDBJ whole genome shotgun (WGS) entry which is preliminary data.</text>
</comment>
<dbReference type="InterPro" id="IPR015943">
    <property type="entry name" value="WD40/YVTN_repeat-like_dom_sf"/>
</dbReference>
<sequence>MDRLRNKFNKLSTKWPASRSTSPAPSQPPGNTPTSRESELQAAVSTGDETPRANANISERLWNQAYDNLKDSESSKIAESYERILSDQLRVGEGVNIIARDHAARWHQMEKLTADGIKNTAKDVERKESINQWLEMCKPLKEAVGTGLKAVPQAAIPWAGICCALEILSSPLTEPKKNREGMEYVLKRMDWYWRLSPWLLQDCNSSGSSQPLREQLEKQIVQLNQKLLLFQMKSVILYHRGRFAVFMRDLPKIDDWATHVKEIKDIETALGVDSNQYNTLEMRTNLQDISVTTREHARWQRQDRLDEKDNECLRELRVTNPSKDKKSILFSKGGLFYDSYRWIMESKEYQQWLKKDNNNLLWIKGDPGKGKTMLLAGIIEELERSAPKTVFYFFCQATEPRLRTATNVLRGLIWFLVRNRPCLMSHVREEYDREGKGVFNDGNAWQTLTGILTAILDDEDRLSTCYKPKWVVSSRNWPEIERRLDSVNEKVQLQLELNHAAISEAVKNFIVRKVDQLSEDNGYSKSTREEVQNHLMANADDTFLWVSLVCEELGQPDVMSHHTLDVLKSFPAGLGKLYERMIDKLNQSRDRDLCVAVLGVVGVAYRPLSLAELGASDSKLNQFTETTETTETLSNIVRSCGSFLAIRNGTVYTVHQSVKDFLRTSHEVMKSGVAQQHCDVFLSCMAMMQKGLHRDLFRLGDPGVLIDEIETPEPHALLPLEYACLHWADHFYDGNLHELQGERVPSFSVVVAFLKEIYLYWLEAMSLLRCASEAIIAVGKLKNLSKYAPKEVRELVIDAWRFVLTHRSILDTAPLQLYNYALIFSPNTSTTKRFFEKEIPNYIEADAPAFQNWDACLQTIPLADTFNLSTMEFSPDGNLMLVVVSYGKFSILNSSTGGIVASLDNYGPDIQNATWHPSGQQFAVLTPEQVHISDLSERNPVITYKSQGRPPDNLSFSPDGQLLASRNNISIHIWDVWNPGVYRTLAFEGVSVYLGWVSCTSATPCLLLIRRHEKNLWIDIWDINNECFGSRISSVSVPGGRSCAAAISHDRTRLALVVDDSVEIYCWDRGLFMKRASEEGGGHDYYVTNLTWTADDKYIIFSSRWAMTMHTNQGIGMGFFVWDEERAKEITYQRMSEQSHVYCGKGNRMATTSGKVLRIWDFDTVLGVSIDQAMSDVTTKKSVETIRPSPMEPIAVYYMNEKGVDIISRVSGKTLIQSKKHQVVFGYDGCLALIDDKEIVEIWQYDSDCDQYHSPSTLRAGTDLRMVFGPPGQVAIGDGRGLRIYDTSTSELLSTLSITCECAGAAPRLGKGHIAFSRNGQLAIVHGLGCKEFESLIIWDTGTMKEIQNLSLSEQLGLKDYRGIIFITAISISENGLVAIHSGEFVWIASVKKGTWVRKYSFPYISFINFINFNFDPCSGSQLETNFGVLDLNLQEGIVEPSSTTAPGMLELDSKEHWDPNKWSVCRIGSDEWLVKESRRILRIPVRSVNKWSFSIQTDSKSGMATVVLIHDECLFRICVNL</sequence>
<dbReference type="OMA" id="LNGHGNW"/>
<dbReference type="InterPro" id="IPR031359">
    <property type="entry name" value="NACHT_N"/>
</dbReference>
<keyword evidence="1" id="KW-0677">Repeat</keyword>
<feature type="compositionally biased region" description="Polar residues" evidence="2">
    <location>
        <begin position="43"/>
        <end position="55"/>
    </location>
</feature>
<dbReference type="EMBL" id="PVEM01000004">
    <property type="protein sequence ID" value="PTD08822.1"/>
    <property type="molecule type" value="Genomic_DNA"/>
</dbReference>
<evidence type="ECO:0000259" key="4">
    <source>
        <dbReference type="Pfam" id="PF24883"/>
    </source>
</evidence>
<dbReference type="SUPFAM" id="SSF50969">
    <property type="entry name" value="YVTN repeat-like/Quinoprotein amine dehydrogenase"/>
    <property type="match status" value="1"/>
</dbReference>
<feature type="domain" description="NWD NACHT-NTPase N-terminal" evidence="3">
    <location>
        <begin position="59"/>
        <end position="271"/>
    </location>
</feature>
<dbReference type="InterPro" id="IPR011044">
    <property type="entry name" value="Quino_amine_DH_bsu"/>
</dbReference>
<dbReference type="SUPFAM" id="SSF82171">
    <property type="entry name" value="DPP6 N-terminal domain-like"/>
    <property type="match status" value="1"/>
</dbReference>
<dbReference type="InterPro" id="IPR056884">
    <property type="entry name" value="NPHP3-like_N"/>
</dbReference>
<evidence type="ECO:0000313" key="6">
    <source>
        <dbReference type="Proteomes" id="UP000241587"/>
    </source>
</evidence>
<dbReference type="InterPro" id="IPR027417">
    <property type="entry name" value="P-loop_NTPase"/>
</dbReference>
<protein>
    <submittedName>
        <fullName evidence="5">Vegetative incompatibility protein HET-E-1</fullName>
    </submittedName>
</protein>
<dbReference type="Gene3D" id="2.130.10.10">
    <property type="entry name" value="YVTN repeat-like/Quinoprotein amine dehydrogenase"/>
    <property type="match status" value="2"/>
</dbReference>
<organism evidence="5 6">
    <name type="scientific">Fusarium culmorum</name>
    <dbReference type="NCBI Taxonomy" id="5516"/>
    <lineage>
        <taxon>Eukaryota</taxon>
        <taxon>Fungi</taxon>
        <taxon>Dikarya</taxon>
        <taxon>Ascomycota</taxon>
        <taxon>Pezizomycotina</taxon>
        <taxon>Sordariomycetes</taxon>
        <taxon>Hypocreomycetidae</taxon>
        <taxon>Hypocreales</taxon>
        <taxon>Nectriaceae</taxon>
        <taxon>Fusarium</taxon>
    </lineage>
</organism>